<protein>
    <recommendedName>
        <fullName evidence="4">Cell division protein ZipA</fullName>
    </recommendedName>
</protein>
<dbReference type="Proteomes" id="UP000827084">
    <property type="component" value="Chromosome"/>
</dbReference>
<name>A0ABX8XBE7_SHEPU</name>
<feature type="region of interest" description="Disordered" evidence="1">
    <location>
        <begin position="26"/>
        <end position="52"/>
    </location>
</feature>
<reference evidence="2 3" key="1">
    <citation type="submission" date="2021-08" db="EMBL/GenBank/DDBJ databases">
        <title>Shewanella putrefaciens YZ-J, complete genome.</title>
        <authorList>
            <person name="Yi Z."/>
        </authorList>
    </citation>
    <scope>NUCLEOTIDE SEQUENCE [LARGE SCALE GENOMIC DNA]</scope>
    <source>
        <strain evidence="2 3">YZ-J</strain>
    </source>
</reference>
<dbReference type="EMBL" id="CP080635">
    <property type="protein sequence ID" value="QYX72558.1"/>
    <property type="molecule type" value="Genomic_DNA"/>
</dbReference>
<gene>
    <name evidence="2" type="ORF">K3G22_17810</name>
</gene>
<dbReference type="GeneID" id="67445155"/>
<evidence type="ECO:0008006" key="4">
    <source>
        <dbReference type="Google" id="ProtNLM"/>
    </source>
</evidence>
<proteinExistence type="predicted"/>
<accession>A0ABX8XBE7</accession>
<evidence type="ECO:0000256" key="1">
    <source>
        <dbReference type="SAM" id="MobiDB-lite"/>
    </source>
</evidence>
<dbReference type="RefSeq" id="WP_025008194.1">
    <property type="nucleotide sequence ID" value="NZ_BMPK01000001.1"/>
</dbReference>
<evidence type="ECO:0000313" key="2">
    <source>
        <dbReference type="EMBL" id="QYX72558.1"/>
    </source>
</evidence>
<sequence>MKIIVVIILIAIGVFLFRRAQRLAKEEQEAITPKKTTENSTVYTEHPEQVETTTAVNEVKAVVLPESEVVTAKEVEAELMPREPQAQTASQTHTLHIAPDVNEADAPAAHNEEAVIILGSPPNEMGDPVETTPKFEPISELAAQSTLNMDSASSTSEISFAAPDTWANITLQRAFEEYQQAGSALERYTALQNMIGECYKQRKSADYLNYGAQLTQPYLALFHAVSAEKDKVSELKTSGFLQLATLLSDTQAFDAAIALCQEALLLGLSDGTVTGFEGRISRIEKAQAKVAKV</sequence>
<organism evidence="2 3">
    <name type="scientific">Shewanella putrefaciens</name>
    <name type="common">Pseudomonas putrefaciens</name>
    <dbReference type="NCBI Taxonomy" id="24"/>
    <lineage>
        <taxon>Bacteria</taxon>
        <taxon>Pseudomonadati</taxon>
        <taxon>Pseudomonadota</taxon>
        <taxon>Gammaproteobacteria</taxon>
        <taxon>Alteromonadales</taxon>
        <taxon>Shewanellaceae</taxon>
        <taxon>Shewanella</taxon>
    </lineage>
</organism>
<keyword evidence="3" id="KW-1185">Reference proteome</keyword>
<evidence type="ECO:0000313" key="3">
    <source>
        <dbReference type="Proteomes" id="UP000827084"/>
    </source>
</evidence>